<evidence type="ECO:0000313" key="1">
    <source>
        <dbReference type="EMBL" id="CAG8494744.1"/>
    </source>
</evidence>
<keyword evidence="2" id="KW-1185">Reference proteome</keyword>
<comment type="caution">
    <text evidence="1">The sequence shown here is derived from an EMBL/GenBank/DDBJ whole genome shotgun (WGS) entry which is preliminary data.</text>
</comment>
<dbReference type="Proteomes" id="UP000789366">
    <property type="component" value="Unassembled WGS sequence"/>
</dbReference>
<gene>
    <name evidence="1" type="ORF">SPELUC_LOCUS2725</name>
</gene>
<name>A0ACA9KWE4_9GLOM</name>
<reference evidence="1" key="1">
    <citation type="submission" date="2021-06" db="EMBL/GenBank/DDBJ databases">
        <authorList>
            <person name="Kallberg Y."/>
            <person name="Tangrot J."/>
            <person name="Rosling A."/>
        </authorList>
    </citation>
    <scope>NUCLEOTIDE SEQUENCE</scope>
    <source>
        <strain evidence="1">28 12/20/2015</strain>
    </source>
</reference>
<dbReference type="EMBL" id="CAJVPW010001911">
    <property type="protein sequence ID" value="CAG8494744.1"/>
    <property type="molecule type" value="Genomic_DNA"/>
</dbReference>
<evidence type="ECO:0000313" key="2">
    <source>
        <dbReference type="Proteomes" id="UP000789366"/>
    </source>
</evidence>
<organism evidence="1 2">
    <name type="scientific">Cetraspora pellucida</name>
    <dbReference type="NCBI Taxonomy" id="1433469"/>
    <lineage>
        <taxon>Eukaryota</taxon>
        <taxon>Fungi</taxon>
        <taxon>Fungi incertae sedis</taxon>
        <taxon>Mucoromycota</taxon>
        <taxon>Glomeromycotina</taxon>
        <taxon>Glomeromycetes</taxon>
        <taxon>Diversisporales</taxon>
        <taxon>Gigasporaceae</taxon>
        <taxon>Cetraspora</taxon>
    </lineage>
</organism>
<accession>A0ACA9KWE4</accession>
<proteinExistence type="predicted"/>
<sequence>MDTIPQYYQPDNMSMSKEQSQLSSNFVQPELSQLHSYTPMTDTGYPPDQFGMQQDPPPVSEPPPYDEFTGYNWVPAEMATFFPPATDDFGQNPLLNSYDEEFIFKGFLDSIQENPNFIFNPTLPVNMPPYPPPDNGINNSIHPMGTPSVMNNVYNHSQSHPSDILARHQFPPSNSTSLSPRTSNITLSPSPKHSPHDIRQSSQLISPIDDKDKSSVPAKRKQDGEDRTRRQPSNPRLSPINTKLIMSQSHSSTSSPRPISPSMQLSNLSINSGNTNNISNENDNDNDDSIGNTPSSSNNCTPSPRTPNRELTKSEEENSSMSNLIETESNDNDNNLDDYVEIKSESKPTPQKSSRKPYKELLTEEEKRANHIASEQKRRNTIRAGFKELTDIIPTLKNVNNSKSTILFKAVDYIKYLERRNRNLKERAGLLEMRVEMEMRQGKRYHHHGGFGPAMGFGHQRVGPMPMGPPYGVMPNSLNGMNGMQIPIGQGHPPPQTHVMAPQMQNIYFVSADNQPMPSQQQILSAGGVVPSVNQSNNIFRGNMQIPIQQQPQQVNNDNNNGLVPE</sequence>
<protein>
    <submittedName>
        <fullName evidence="1">10041_t:CDS:1</fullName>
    </submittedName>
</protein>